<sequence>MTHIGVACANTYVAHCDCHRLAYFFKNCVFSSQIVVNFPYQVPGVNSQIQSLVLALDRGDDFLQIPPTSPTYYQSLEAVKHLTGSRVPQGLVESVSKSKSQSHSGHPEHISRGSAPSPKRNRSIAADGRPPASFTAQPQPPHDLSVICSVIKYFLRSLPEPVLTTNLGTVMESLPTDNRTMYEALARLVHQQLPRSHRYLLAWLLQHMVHIIDRAGENLMTQANIIIVLSPCLGISHRLLSILLGPPPPNVHIDLNRIDPSLPQTDPEHSGIDPSTWHWLFPHPVYLLRPYRPPLRPGPDLELPETNEELELELHKQESLLYHLHEEIGRGDTSAEKEAFLWEVQRLVTEIRRRKQLVDPDAIRAELSRQQAQLDRLHRAIAQNSTETGVDCTALASQTDGSQPTSGTSGSDSASTHRRRLVGSAKSRTEPVSLYSDELWEVQRQVTMLKRRLKQQEKLASSSHPTSGPVGTTVIPKAAVGPDVVVKPVGGVPLVIPTLSELDEEEVLNLTLRKLPLDVPPSDIPPESTFPVSSSTPPLCSPSTCSTTTAVTTTISVPSTIDVVPQLDNGPSVDRPSEPVTITPTETDGPAAALVEEISISGPGDFTVVSDSPPLTPPPPPPSSVPPQLTSECELQEKPDSESRIGHLLETGGSRARRLYESEFASVARYMNPNTVINVPGSLNQSCRWLARSWTRIADLLNSDTGGHLSDEREACLMDDDSDESDESSSDLSGDERMKPQLFLDSTAVDSTRERLGSMSRKTDSVSYVLLIDQDEDGYIGGNRPSGVDDQTGPEDRFMDVSSGIKLVDGESVRHTTTQLNETEDAGIGVNNDDDGEEDEDDDDDDEDEEDEVELARTLYQLTLDNARLVQLNSRYLEGIQAERNRCAELKVSPYR</sequence>
<feature type="region of interest" description="Disordered" evidence="1">
    <location>
        <begin position="776"/>
        <end position="795"/>
    </location>
</feature>
<evidence type="ECO:0000259" key="2">
    <source>
        <dbReference type="PROSITE" id="PS50238"/>
    </source>
</evidence>
<feature type="region of interest" description="Disordered" evidence="1">
    <location>
        <begin position="610"/>
        <end position="630"/>
    </location>
</feature>
<dbReference type="EMBL" id="SUNJ01009718">
    <property type="protein sequence ID" value="TPP60199.1"/>
    <property type="molecule type" value="Genomic_DNA"/>
</dbReference>
<gene>
    <name evidence="3" type="ORF">FGIG_07306</name>
</gene>
<feature type="region of interest" description="Disordered" evidence="1">
    <location>
        <begin position="395"/>
        <end position="427"/>
    </location>
</feature>
<dbReference type="STRING" id="46835.A0A504YIQ0"/>
<organism evidence="3 4">
    <name type="scientific">Fasciola gigantica</name>
    <name type="common">Giant liver fluke</name>
    <dbReference type="NCBI Taxonomy" id="46835"/>
    <lineage>
        <taxon>Eukaryota</taxon>
        <taxon>Metazoa</taxon>
        <taxon>Spiralia</taxon>
        <taxon>Lophotrochozoa</taxon>
        <taxon>Platyhelminthes</taxon>
        <taxon>Trematoda</taxon>
        <taxon>Digenea</taxon>
        <taxon>Plagiorchiida</taxon>
        <taxon>Echinostomata</taxon>
        <taxon>Echinostomatoidea</taxon>
        <taxon>Fasciolidae</taxon>
        <taxon>Fasciola</taxon>
    </lineage>
</organism>
<dbReference type="InterPro" id="IPR008936">
    <property type="entry name" value="Rho_GTPase_activation_prot"/>
</dbReference>
<feature type="compositionally biased region" description="Pro residues" evidence="1">
    <location>
        <begin position="614"/>
        <end position="625"/>
    </location>
</feature>
<dbReference type="GO" id="GO:0005096">
    <property type="term" value="F:GTPase activator activity"/>
    <property type="evidence" value="ECO:0007669"/>
    <property type="project" value="InterPro"/>
</dbReference>
<dbReference type="Pfam" id="PF00620">
    <property type="entry name" value="RhoGAP"/>
    <property type="match status" value="1"/>
</dbReference>
<evidence type="ECO:0000313" key="4">
    <source>
        <dbReference type="Proteomes" id="UP000316759"/>
    </source>
</evidence>
<dbReference type="Gene3D" id="1.20.58.90">
    <property type="match status" value="2"/>
</dbReference>
<dbReference type="Gene3D" id="1.10.555.10">
    <property type="entry name" value="Rho GTPase activation protein"/>
    <property type="match status" value="1"/>
</dbReference>
<feature type="compositionally biased region" description="Low complexity" evidence="1">
    <location>
        <begin position="94"/>
        <end position="104"/>
    </location>
</feature>
<dbReference type="PANTHER" id="PTHR12783">
    <property type="entry name" value="RALA BINDING PROTEIN 1 RALBP1"/>
    <property type="match status" value="1"/>
</dbReference>
<dbReference type="PANTHER" id="PTHR12783:SF5">
    <property type="entry name" value="RALA-BINDING PROTEIN 1"/>
    <property type="match status" value="1"/>
</dbReference>
<feature type="region of interest" description="Disordered" evidence="1">
    <location>
        <begin position="562"/>
        <end position="587"/>
    </location>
</feature>
<dbReference type="AlphaFoldDB" id="A0A504YIQ0"/>
<dbReference type="PROSITE" id="PS50238">
    <property type="entry name" value="RHOGAP"/>
    <property type="match status" value="1"/>
</dbReference>
<dbReference type="GO" id="GO:0007264">
    <property type="term" value="P:small GTPase-mediated signal transduction"/>
    <property type="evidence" value="ECO:0007669"/>
    <property type="project" value="InterPro"/>
</dbReference>
<feature type="region of interest" description="Disordered" evidence="1">
    <location>
        <begin position="811"/>
        <end position="853"/>
    </location>
</feature>
<dbReference type="SMART" id="SM00324">
    <property type="entry name" value="RhoGAP"/>
    <property type="match status" value="1"/>
</dbReference>
<feature type="domain" description="Rho-GAP" evidence="2">
    <location>
        <begin position="74"/>
        <end position="262"/>
    </location>
</feature>
<comment type="caution">
    <text evidence="3">The sequence shown here is derived from an EMBL/GenBank/DDBJ whole genome shotgun (WGS) entry which is preliminary data.</text>
</comment>
<feature type="compositionally biased region" description="Low complexity" evidence="1">
    <location>
        <begin position="405"/>
        <end position="414"/>
    </location>
</feature>
<keyword evidence="4" id="KW-1185">Reference proteome</keyword>
<feature type="region of interest" description="Disordered" evidence="1">
    <location>
        <begin position="91"/>
        <end position="138"/>
    </location>
</feature>
<protein>
    <submittedName>
        <fullName evidence="3">RalA-binding protein 1</fullName>
    </submittedName>
</protein>
<dbReference type="SUPFAM" id="SSF48350">
    <property type="entry name" value="GTPase activation domain, GAP"/>
    <property type="match status" value="1"/>
</dbReference>
<accession>A0A504YIQ0</accession>
<name>A0A504YIQ0_FASGI</name>
<reference evidence="3 4" key="1">
    <citation type="submission" date="2019-04" db="EMBL/GenBank/DDBJ databases">
        <title>Annotation for the trematode Fasciola gigantica.</title>
        <authorList>
            <person name="Choi Y.-J."/>
        </authorList>
    </citation>
    <scope>NUCLEOTIDE SEQUENCE [LARGE SCALE GENOMIC DNA]</scope>
    <source>
        <strain evidence="3">Uganda_cow_1</strain>
    </source>
</reference>
<evidence type="ECO:0000256" key="1">
    <source>
        <dbReference type="SAM" id="MobiDB-lite"/>
    </source>
</evidence>
<dbReference type="GO" id="GO:0031267">
    <property type="term" value="F:small GTPase binding"/>
    <property type="evidence" value="ECO:0007669"/>
    <property type="project" value="InterPro"/>
</dbReference>
<feature type="region of interest" description="Disordered" evidence="1">
    <location>
        <begin position="717"/>
        <end position="743"/>
    </location>
</feature>
<proteinExistence type="predicted"/>
<feature type="compositionally biased region" description="Acidic residues" evidence="1">
    <location>
        <begin position="832"/>
        <end position="853"/>
    </location>
</feature>
<dbReference type="Proteomes" id="UP000316759">
    <property type="component" value="Unassembled WGS sequence"/>
</dbReference>
<dbReference type="InterPro" id="IPR039767">
    <property type="entry name" value="RALBP1"/>
</dbReference>
<feature type="compositionally biased region" description="Acidic residues" evidence="1">
    <location>
        <begin position="717"/>
        <end position="729"/>
    </location>
</feature>
<dbReference type="InterPro" id="IPR000198">
    <property type="entry name" value="RhoGAP_dom"/>
</dbReference>
<dbReference type="OrthoDB" id="10033734at2759"/>
<evidence type="ECO:0000313" key="3">
    <source>
        <dbReference type="EMBL" id="TPP60199.1"/>
    </source>
</evidence>
<feature type="compositionally biased region" description="Polar residues" evidence="1">
    <location>
        <begin position="395"/>
        <end position="404"/>
    </location>
</feature>